<sequence>MIPLIAAIIGILVVFAMWRFLDPNEDSQSKTRPNMPRPKLPSRSRQTAPDDDPEFLRQLSSKMPKRPNTHPEDDA</sequence>
<dbReference type="OrthoDB" id="3578910at2"/>
<reference evidence="2 3" key="1">
    <citation type="submission" date="2018-03" db="EMBL/GenBank/DDBJ databases">
        <title>Genomic Encyclopedia of Archaeal and Bacterial Type Strains, Phase II (KMG-II): from individual species to whole genera.</title>
        <authorList>
            <person name="Goeker M."/>
        </authorList>
    </citation>
    <scope>NUCLEOTIDE SEQUENCE [LARGE SCALE GENOMIC DNA]</scope>
    <source>
        <strain evidence="2 3">DSM 100065</strain>
    </source>
</reference>
<protein>
    <submittedName>
        <fullName evidence="2">Uncharacterized protein</fullName>
    </submittedName>
</protein>
<dbReference type="AlphaFoldDB" id="A0A2T0ZRY3"/>
<evidence type="ECO:0000256" key="1">
    <source>
        <dbReference type="SAM" id="MobiDB-lite"/>
    </source>
</evidence>
<organism evidence="2 3">
    <name type="scientific">Antricoccus suffuscus</name>
    <dbReference type="NCBI Taxonomy" id="1629062"/>
    <lineage>
        <taxon>Bacteria</taxon>
        <taxon>Bacillati</taxon>
        <taxon>Actinomycetota</taxon>
        <taxon>Actinomycetes</taxon>
        <taxon>Geodermatophilales</taxon>
        <taxon>Antricoccaceae</taxon>
        <taxon>Antricoccus</taxon>
    </lineage>
</organism>
<name>A0A2T0ZRY3_9ACTN</name>
<dbReference type="RefSeq" id="WP_106350487.1">
    <property type="nucleotide sequence ID" value="NZ_PVUE01000019.1"/>
</dbReference>
<gene>
    <name evidence="2" type="ORF">CLV47_11931</name>
</gene>
<evidence type="ECO:0000313" key="2">
    <source>
        <dbReference type="EMBL" id="PRZ39085.1"/>
    </source>
</evidence>
<feature type="region of interest" description="Disordered" evidence="1">
    <location>
        <begin position="23"/>
        <end position="75"/>
    </location>
</feature>
<proteinExistence type="predicted"/>
<accession>A0A2T0ZRY3</accession>
<evidence type="ECO:0000313" key="3">
    <source>
        <dbReference type="Proteomes" id="UP000237752"/>
    </source>
</evidence>
<comment type="caution">
    <text evidence="2">The sequence shown here is derived from an EMBL/GenBank/DDBJ whole genome shotgun (WGS) entry which is preliminary data.</text>
</comment>
<keyword evidence="3" id="KW-1185">Reference proteome</keyword>
<dbReference type="EMBL" id="PVUE01000019">
    <property type="protein sequence ID" value="PRZ39085.1"/>
    <property type="molecule type" value="Genomic_DNA"/>
</dbReference>
<dbReference type="Proteomes" id="UP000237752">
    <property type="component" value="Unassembled WGS sequence"/>
</dbReference>